<protein>
    <submittedName>
        <fullName evidence="1">Uncharacterized protein</fullName>
    </submittedName>
</protein>
<name>A0A1V0SE71_9VIRU</name>
<reference evidence="1" key="1">
    <citation type="journal article" date="2017" name="Science">
        <title>Giant viruses with an expanded complement of translation system components.</title>
        <authorList>
            <person name="Schulz F."/>
            <person name="Yutin N."/>
            <person name="Ivanova N.N."/>
            <person name="Ortega D.R."/>
            <person name="Lee T.K."/>
            <person name="Vierheilig J."/>
            <person name="Daims H."/>
            <person name="Horn M."/>
            <person name="Wagner M."/>
            <person name="Jensen G.J."/>
            <person name="Kyrpides N.C."/>
            <person name="Koonin E.V."/>
            <person name="Woyke T."/>
        </authorList>
    </citation>
    <scope>NUCLEOTIDE SEQUENCE</scope>
    <source>
        <strain evidence="1">ILV1</strain>
    </source>
</reference>
<dbReference type="EMBL" id="KY684092">
    <property type="protein sequence ID" value="ARF10013.1"/>
    <property type="molecule type" value="Genomic_DNA"/>
</dbReference>
<accession>A0A1V0SE71</accession>
<evidence type="ECO:0000313" key="1">
    <source>
        <dbReference type="EMBL" id="ARF10013.1"/>
    </source>
</evidence>
<gene>
    <name evidence="1" type="ORF">Indivirus_8_3</name>
</gene>
<proteinExistence type="predicted"/>
<sequence length="320" mass="37980">MYKTKYYKYKNKYLDLVKEEGFNDPDKVDAYDSPDLDHAPEEIDDSVQELDNEINENLEEMIMKKENFEGFDTKKIDFVTEDLQQVIIDIGEFGKARGKIYDVGEFDKSLFTNVSKANKNKILELKDKNSFDIFTNRYGKPVRGKLFINWKMVAGDYRGIYIASSVLGDREEDIPFFDKTSDNWLNYDYNRLDDVIIFQKIRDLINFKKITKPFVGKMVDEYAIGEEEFARFNDPLTYDKIIMINDSKSFDKFTNKYGMISNDQIKIDWNAVNHDYAGFYIDKDNDFFEKRSNKAYYQGEKYFSWVEKYNIHKGIVYLFD</sequence>
<organism evidence="1">
    <name type="scientific">Indivirus ILV1</name>
    <dbReference type="NCBI Taxonomy" id="1977633"/>
    <lineage>
        <taxon>Viruses</taxon>
        <taxon>Varidnaviria</taxon>
        <taxon>Bamfordvirae</taxon>
        <taxon>Nucleocytoviricota</taxon>
        <taxon>Megaviricetes</taxon>
        <taxon>Imitervirales</taxon>
        <taxon>Mimiviridae</taxon>
        <taxon>Klosneuvirinae</taxon>
        <taxon>Indivirus</taxon>
    </lineage>
</organism>